<protein>
    <submittedName>
        <fullName evidence="2">DUF3313 domain-containing protein</fullName>
    </submittedName>
</protein>
<dbReference type="Proteomes" id="UP000317933">
    <property type="component" value="Unassembled WGS sequence"/>
</dbReference>
<dbReference type="EMBL" id="RCZE01000009">
    <property type="protein sequence ID" value="TPG75705.1"/>
    <property type="molecule type" value="Genomic_DNA"/>
</dbReference>
<dbReference type="PROSITE" id="PS51257">
    <property type="entry name" value="PROKAR_LIPOPROTEIN"/>
    <property type="match status" value="1"/>
</dbReference>
<keyword evidence="1" id="KW-0732">Signal</keyword>
<dbReference type="AlphaFoldDB" id="A0A502HPI4"/>
<gene>
    <name evidence="2" type="ORF">EAH78_19305</name>
</gene>
<organism evidence="2 3">
    <name type="scientific">Pseudomonas arsenicoxydans</name>
    <dbReference type="NCBI Taxonomy" id="702115"/>
    <lineage>
        <taxon>Bacteria</taxon>
        <taxon>Pseudomonadati</taxon>
        <taxon>Pseudomonadota</taxon>
        <taxon>Gammaproteobacteria</taxon>
        <taxon>Pseudomonadales</taxon>
        <taxon>Pseudomonadaceae</taxon>
        <taxon>Pseudomonas</taxon>
    </lineage>
</organism>
<evidence type="ECO:0000313" key="2">
    <source>
        <dbReference type="EMBL" id="TPG75705.1"/>
    </source>
</evidence>
<feature type="chain" id="PRO_5021363642" evidence="1">
    <location>
        <begin position="20"/>
        <end position="225"/>
    </location>
</feature>
<reference evidence="2 3" key="1">
    <citation type="journal article" date="2019" name="Environ. Microbiol.">
        <title>Species interactions and distinct microbial communities in high Arctic permafrost affected cryosols are associated with the CH4 and CO2 gas fluxes.</title>
        <authorList>
            <person name="Altshuler I."/>
            <person name="Hamel J."/>
            <person name="Turney S."/>
            <person name="Magnuson E."/>
            <person name="Levesque R."/>
            <person name="Greer C."/>
            <person name="Whyte L.G."/>
        </authorList>
    </citation>
    <scope>NUCLEOTIDE SEQUENCE [LARGE SCALE GENOMIC DNA]</scope>
    <source>
        <strain evidence="2 3">E3</strain>
    </source>
</reference>
<evidence type="ECO:0000256" key="1">
    <source>
        <dbReference type="SAM" id="SignalP"/>
    </source>
</evidence>
<accession>A0A502HPI4</accession>
<sequence>MYPSRNLLIGAALAGLLLAGCTSKVTEATQYSGFLPSYNDLKEVQTPSGGTAMRWVSPTWNPNAYDTVAFRTLEFYPAPKPNERVNQQTLADLQSFMTSRAKAVLGQKYRIVSNVSEARRDSKPLILRAAITGVSASNEGMKWYEVVPVAAVVGATQAATGHRDQDTNLFIEAELIDAKTNEPVVKVVRKIFGSQLSNESQQITTKDFKDAIEKLNADIWAFIRS</sequence>
<evidence type="ECO:0000313" key="3">
    <source>
        <dbReference type="Proteomes" id="UP000317933"/>
    </source>
</evidence>
<name>A0A502HPI4_9PSED</name>
<feature type="signal peptide" evidence="1">
    <location>
        <begin position="1"/>
        <end position="19"/>
    </location>
</feature>
<comment type="caution">
    <text evidence="2">The sequence shown here is derived from an EMBL/GenBank/DDBJ whole genome shotgun (WGS) entry which is preliminary data.</text>
</comment>
<dbReference type="InterPro" id="IPR021747">
    <property type="entry name" value="DUF3313"/>
</dbReference>
<dbReference type="Pfam" id="PF11769">
    <property type="entry name" value="DUF3313"/>
    <property type="match status" value="1"/>
</dbReference>
<proteinExistence type="predicted"/>
<dbReference type="RefSeq" id="WP_140668938.1">
    <property type="nucleotide sequence ID" value="NZ_RCZE01000009.1"/>
</dbReference>